<dbReference type="Proteomes" id="UP000198287">
    <property type="component" value="Unassembled WGS sequence"/>
</dbReference>
<dbReference type="InterPro" id="IPR043128">
    <property type="entry name" value="Rev_trsase/Diguanyl_cyclase"/>
</dbReference>
<protein>
    <submittedName>
        <fullName evidence="2">Gag-Pro-Pol polyprotein</fullName>
    </submittedName>
</protein>
<sequence>MYLQLCLTPVIFRLPPLPTSLCSGRDHGQCSVDVCAVSSQLFSSFFNRISGCRRSFLELKLSTESTSCFVTEMTQPKGSWDLGNLSDESDNEADNVDILNKESDTFANLFNGGNEKGFDVAPPDLEIQDLLKDVEKSIEFGPEIMNEVAEGFNKRMTRPLSKETSVNLRNNFKIPINCKPLIIPKMNQEIWSHLPTPARLTDLNMQQNQYSLGIGLNALAQIANQVAKNANNIPKRSRFQFLNWRLMAGTFWIPVSEYLFGSDLNETLKASKTASNVVRKSFIRPEATVQATEGSNVSASTPKLAVEQLSSTVEPQFPEEVTNMHHNQAGQLKHYVKQWERITKDKFVLRAIQGYDIQFESEPQQFTEPNNPKMGAEETKFVDEAILELISNGAIRVSEEEVGQFISPVFTVAKSDGGRRFVLNLKKLNDFIFAPHFKLEDVRMATSLVTNGCYMEVIDQKDAYYMIPIALESQKFLKFRWNDVLYAYTCLCFGLNLAPWLYTKIMKPVLAYLRSNLFLNVSYLDDCWMMGNTFESCLANLKFTIKLFEALGIKINYKKSQLVPSQQVKFLGFIINSVDMKLTLPSAKKDNLMQKIRKYLSVKSNTIHELAEIIGTLISVCPAVKYGQLYTRQLEIEKTVALENSNNSFSAKSAEKGLRKDSFDLVITTDASLTGWGAECNGRTTRGFWSPSERKQDINELEMFGGCKSPKLHAIAKSIWQWCERRSMTIFASYISTKDNFIADAKLGKPDVDLFASPLTRQCDRFVSWKPSPECEWVDAFTEPWRLNFYAFPPFTLIPRVLSKIKMERCEGIVVAPYWPTQAWEHGLSYKVTPMAAKLSGKH</sequence>
<evidence type="ECO:0000313" key="2">
    <source>
        <dbReference type="EMBL" id="OXA46618.1"/>
    </source>
</evidence>
<dbReference type="OMA" id="ANCHINE"/>
<evidence type="ECO:0000313" key="3">
    <source>
        <dbReference type="Proteomes" id="UP000198287"/>
    </source>
</evidence>
<evidence type="ECO:0000259" key="1">
    <source>
        <dbReference type="PROSITE" id="PS50878"/>
    </source>
</evidence>
<dbReference type="PANTHER" id="PTHR33050:SF7">
    <property type="entry name" value="RIBONUCLEASE H"/>
    <property type="match status" value="1"/>
</dbReference>
<accession>A0A226DNN4</accession>
<dbReference type="CDD" id="cd03714">
    <property type="entry name" value="RT_DIRS1"/>
    <property type="match status" value="1"/>
</dbReference>
<comment type="caution">
    <text evidence="2">The sequence shown here is derived from an EMBL/GenBank/DDBJ whole genome shotgun (WGS) entry which is preliminary data.</text>
</comment>
<dbReference type="Gene3D" id="3.30.70.270">
    <property type="match status" value="1"/>
</dbReference>
<dbReference type="Pfam" id="PF00078">
    <property type="entry name" value="RVT_1"/>
    <property type="match status" value="1"/>
</dbReference>
<reference evidence="2 3" key="1">
    <citation type="submission" date="2015-12" db="EMBL/GenBank/DDBJ databases">
        <title>The genome of Folsomia candida.</title>
        <authorList>
            <person name="Faddeeva A."/>
            <person name="Derks M.F."/>
            <person name="Anvar Y."/>
            <person name="Smit S."/>
            <person name="Van Straalen N."/>
            <person name="Roelofs D."/>
        </authorList>
    </citation>
    <scope>NUCLEOTIDE SEQUENCE [LARGE SCALE GENOMIC DNA]</scope>
    <source>
        <strain evidence="2 3">VU population</strain>
        <tissue evidence="2">Whole body</tissue>
    </source>
</reference>
<dbReference type="PANTHER" id="PTHR33050">
    <property type="entry name" value="REVERSE TRANSCRIPTASE DOMAIN-CONTAINING PROTEIN"/>
    <property type="match status" value="1"/>
</dbReference>
<dbReference type="Gene3D" id="3.10.10.10">
    <property type="entry name" value="HIV Type 1 Reverse Transcriptase, subunit A, domain 1"/>
    <property type="match status" value="1"/>
</dbReference>
<organism evidence="2 3">
    <name type="scientific">Folsomia candida</name>
    <name type="common">Springtail</name>
    <dbReference type="NCBI Taxonomy" id="158441"/>
    <lineage>
        <taxon>Eukaryota</taxon>
        <taxon>Metazoa</taxon>
        <taxon>Ecdysozoa</taxon>
        <taxon>Arthropoda</taxon>
        <taxon>Hexapoda</taxon>
        <taxon>Collembola</taxon>
        <taxon>Entomobryomorpha</taxon>
        <taxon>Isotomoidea</taxon>
        <taxon>Isotomidae</taxon>
        <taxon>Proisotominae</taxon>
        <taxon>Folsomia</taxon>
    </lineage>
</organism>
<feature type="domain" description="Reverse transcriptase" evidence="1">
    <location>
        <begin position="393"/>
        <end position="575"/>
    </location>
</feature>
<dbReference type="AlphaFoldDB" id="A0A226DNN4"/>
<dbReference type="SUPFAM" id="SSF56672">
    <property type="entry name" value="DNA/RNA polymerases"/>
    <property type="match status" value="1"/>
</dbReference>
<name>A0A226DNN4_FOLCA</name>
<keyword evidence="3" id="KW-1185">Reference proteome</keyword>
<dbReference type="OrthoDB" id="2897838at2759"/>
<gene>
    <name evidence="2" type="ORF">Fcan01_18791</name>
</gene>
<dbReference type="CDD" id="cd09275">
    <property type="entry name" value="RNase_HI_RT_DIRS1"/>
    <property type="match status" value="1"/>
</dbReference>
<dbReference type="GO" id="GO:0071897">
    <property type="term" value="P:DNA biosynthetic process"/>
    <property type="evidence" value="ECO:0007669"/>
    <property type="project" value="UniProtKB-ARBA"/>
</dbReference>
<dbReference type="InterPro" id="IPR000477">
    <property type="entry name" value="RT_dom"/>
</dbReference>
<dbReference type="PROSITE" id="PS50878">
    <property type="entry name" value="RT_POL"/>
    <property type="match status" value="1"/>
</dbReference>
<proteinExistence type="predicted"/>
<dbReference type="InterPro" id="IPR052055">
    <property type="entry name" value="Hepadnavirus_pol/RT"/>
</dbReference>
<dbReference type="InterPro" id="IPR043502">
    <property type="entry name" value="DNA/RNA_pol_sf"/>
</dbReference>
<dbReference type="EMBL" id="LNIX01000015">
    <property type="protein sequence ID" value="OXA46618.1"/>
    <property type="molecule type" value="Genomic_DNA"/>
</dbReference>